<feature type="region of interest" description="Disordered" evidence="1">
    <location>
        <begin position="160"/>
        <end position="179"/>
    </location>
</feature>
<feature type="compositionally biased region" description="Polar residues" evidence="1">
    <location>
        <begin position="519"/>
        <end position="530"/>
    </location>
</feature>
<feature type="compositionally biased region" description="Low complexity" evidence="1">
    <location>
        <begin position="929"/>
        <end position="940"/>
    </location>
</feature>
<feature type="compositionally biased region" description="Low complexity" evidence="1">
    <location>
        <begin position="687"/>
        <end position="705"/>
    </location>
</feature>
<dbReference type="PANTHER" id="PTHR23197:SF10">
    <property type="entry name" value="TARGET OF NESH-SH3"/>
    <property type="match status" value="1"/>
</dbReference>
<feature type="compositionally biased region" description="Polar residues" evidence="1">
    <location>
        <begin position="892"/>
        <end position="915"/>
    </location>
</feature>
<proteinExistence type="predicted"/>
<evidence type="ECO:0000256" key="2">
    <source>
        <dbReference type="SAM" id="SignalP"/>
    </source>
</evidence>
<feature type="compositionally biased region" description="Low complexity" evidence="1">
    <location>
        <begin position="1088"/>
        <end position="1098"/>
    </location>
</feature>
<evidence type="ECO:0000259" key="3">
    <source>
        <dbReference type="PROSITE" id="PS50853"/>
    </source>
</evidence>
<feature type="region of interest" description="Disordered" evidence="1">
    <location>
        <begin position="295"/>
        <end position="626"/>
    </location>
</feature>
<evidence type="ECO:0000313" key="5">
    <source>
        <dbReference type="Proteomes" id="UP000823561"/>
    </source>
</evidence>
<protein>
    <recommendedName>
        <fullName evidence="3">Fibronectin type-III domain-containing protein</fullName>
    </recommendedName>
</protein>
<feature type="chain" id="PRO_5043417146" description="Fibronectin type-III domain-containing protein" evidence="2">
    <location>
        <begin position="22"/>
        <end position="1422"/>
    </location>
</feature>
<feature type="compositionally biased region" description="Polar residues" evidence="1">
    <location>
        <begin position="767"/>
        <end position="776"/>
    </location>
</feature>
<keyword evidence="2" id="KW-0732">Signal</keyword>
<feature type="compositionally biased region" description="Polar residues" evidence="1">
    <location>
        <begin position="416"/>
        <end position="432"/>
    </location>
</feature>
<dbReference type="GO" id="GO:0030198">
    <property type="term" value="P:extracellular matrix organization"/>
    <property type="evidence" value="ECO:0007669"/>
    <property type="project" value="TreeGrafter"/>
</dbReference>
<feature type="compositionally biased region" description="Basic and acidic residues" evidence="1">
    <location>
        <begin position="662"/>
        <end position="673"/>
    </location>
</feature>
<feature type="compositionally biased region" description="Basic residues" evidence="1">
    <location>
        <begin position="373"/>
        <end position="382"/>
    </location>
</feature>
<dbReference type="EMBL" id="JADWDJ010000003">
    <property type="protein sequence ID" value="KAG5283077.1"/>
    <property type="molecule type" value="Genomic_DNA"/>
</dbReference>
<dbReference type="Pfam" id="PF21731">
    <property type="entry name" value="TARSH_C"/>
    <property type="match status" value="1"/>
</dbReference>
<dbReference type="CDD" id="cd00063">
    <property type="entry name" value="FN3"/>
    <property type="match status" value="2"/>
</dbReference>
<evidence type="ECO:0000313" key="4">
    <source>
        <dbReference type="EMBL" id="KAG5283077.1"/>
    </source>
</evidence>
<organism evidence="4 5">
    <name type="scientific">Alosa alosa</name>
    <name type="common">allis shad</name>
    <dbReference type="NCBI Taxonomy" id="278164"/>
    <lineage>
        <taxon>Eukaryota</taxon>
        <taxon>Metazoa</taxon>
        <taxon>Chordata</taxon>
        <taxon>Craniata</taxon>
        <taxon>Vertebrata</taxon>
        <taxon>Euteleostomi</taxon>
        <taxon>Actinopterygii</taxon>
        <taxon>Neopterygii</taxon>
        <taxon>Teleostei</taxon>
        <taxon>Clupei</taxon>
        <taxon>Clupeiformes</taxon>
        <taxon>Clupeoidei</taxon>
        <taxon>Clupeidae</taxon>
        <taxon>Alosa</taxon>
    </lineage>
</organism>
<evidence type="ECO:0000256" key="1">
    <source>
        <dbReference type="SAM" id="MobiDB-lite"/>
    </source>
</evidence>
<dbReference type="Proteomes" id="UP000823561">
    <property type="component" value="Chromosome 3"/>
</dbReference>
<feature type="compositionally biased region" description="Polar residues" evidence="1">
    <location>
        <begin position="574"/>
        <end position="587"/>
    </location>
</feature>
<feature type="compositionally biased region" description="Polar residues" evidence="1">
    <location>
        <begin position="391"/>
        <end position="408"/>
    </location>
</feature>
<feature type="signal peptide" evidence="2">
    <location>
        <begin position="1"/>
        <end position="21"/>
    </location>
</feature>
<feature type="compositionally biased region" description="Polar residues" evidence="1">
    <location>
        <begin position="1077"/>
        <end position="1087"/>
    </location>
</feature>
<dbReference type="InterPro" id="IPR003961">
    <property type="entry name" value="FN3_dom"/>
</dbReference>
<feature type="compositionally biased region" description="Low complexity" evidence="1">
    <location>
        <begin position="548"/>
        <end position="557"/>
    </location>
</feature>
<feature type="compositionally biased region" description="Polar residues" evidence="1">
    <location>
        <begin position="788"/>
        <end position="802"/>
    </location>
</feature>
<feature type="region of interest" description="Disordered" evidence="1">
    <location>
        <begin position="890"/>
        <end position="1001"/>
    </location>
</feature>
<keyword evidence="5" id="KW-1185">Reference proteome</keyword>
<feature type="domain" description="Fibronectin type-III" evidence="3">
    <location>
        <begin position="114"/>
        <end position="225"/>
    </location>
</feature>
<feature type="compositionally biased region" description="Polar residues" evidence="1">
    <location>
        <begin position="558"/>
        <end position="567"/>
    </location>
</feature>
<accession>A0AAV6HAP6</accession>
<comment type="caution">
    <text evidence="4">The sequence shown here is derived from an EMBL/GenBank/DDBJ whole genome shotgun (WGS) entry which is preliminary data.</text>
</comment>
<sequence length="1422" mass="156780">MLARIFLTILCNLLLAVSGSTQDTTGEKKLRVQINATGDTIVLRFIRPQESVRLEGYVLGYGGSMFSKQYIQLPNDAQPYHGEMDAEPKYLISVQPIKPNEVKKQCPGKLDLQRPLHLVIGSVTPTKVMLSWGTLLKTPYTFTTDDCPQDGQYTIRYREQDTTPEPTPEPTQAPDHQWKYQTCPSSSTVIEQLKPNTPYEFEVRADTEEGTSEWTPPVVHNTNVSVTEKLVSLIEKGNKEIEKPFKPPVIPILPGPKETFVVRPVPLPRNLSLPGNRRILDATPTWALPTAFTPITIPPPQSHTHKNMTTPTTNTNQHRETQRVPKTSVQKKDKLHHSKAKTSGQHVPTPPKVPAPGQDTQHQRLTTTTPTRNIHHKHRNRRPHLDAKYQPKTSAPKQHLPTITTTDAQPPPKMTEASNTHDLATSSGQRQPIQGRPKADTPVKPVTQRQREKPTTQVSSGKTQSPLRTTEQRKKLTRPVSSGETRSLLDNTTVQQQGEHQPSAAMSPTADTSLPEMTKCTTSPKTLSAPSTPPAHPLAPELRRTGAEQEAAQANNEGTPDTHTQIHTTKRQPADTQSTHNTEQTSLVGMATPADVRPDSQSPVSKVLRGSSVHTTQHVTESPAMLPDTARALENKGPASSASEPITFREGLFPSTLSQPHPTERLPIADKKPIKISQKPSKKPTKTTKPSTNGKQPGGKQNKPKQQAEKVKQPSKVVQTPDGTRQEPIKHSQQTSRDSKQPIKTGQKPLYRKQKQQTNKGPIKTAQRVSSTTDWPLTTGRPQDGHSQKTPSSPFSVTQYSPPTARLRPTTTQHQQHTHRTGVDTPVHTHRPQMLSTPGPVQTQEDPKHTTITTTTANQIFQQHDNRPLFPLHTISTAQTSTTLTTQCPTQANPNATPHTHIQSVTPVTPNSSRETGPHLATAKRPHSPLAAAPPQHGQPAPSPTLVSEKAGNERGRGSQRPGMWLPGPRPSVTTLLRTRRPRPGPAPVINRPRSRNSTFSPRKTDVAVEGMQGVTLTKPAPKARNGSSVLKPRLRPLKNGLNQVVKPKQEDKGRVHVKHVDPEPALKAIAPPITRETTSQMPQKAPTTTTTTTTSTTTTTTTTTTQVVQATTPFSYFNATRFDSGENASIFSPEPTSKMDAMGKERFTAPHVIYQTDKAPEEPCSITQTLSHFPEDEPSEVNVTAPPRLPPTNLTVVAVEGCPSFVILDWEKADNETTEYEVTSSTKGPQGKEVSILVTNKTHTAVENLKPKSRYEFTVTPKNELGVGPSTEPVTFSTESADPRVAEVTGKRAIWSTFPFKLDMSSECNGPQYIKRTWYRKFVGIQLCNSLRYKIYLSDSLRGPFYHIGDQSGHGEDHCQFVDSFLDGRTGSSTPFNKLPETEGFYRAMRQEPVEFGTIGGNSHINYVSWYECGVAIPGKW</sequence>
<dbReference type="Pfam" id="PF00041">
    <property type="entry name" value="fn3"/>
    <property type="match status" value="2"/>
</dbReference>
<feature type="compositionally biased region" description="Low complexity" evidence="1">
    <location>
        <begin position="307"/>
        <end position="316"/>
    </location>
</feature>
<feature type="compositionally biased region" description="Polar residues" evidence="1">
    <location>
        <begin position="455"/>
        <end position="469"/>
    </location>
</feature>
<dbReference type="PROSITE" id="PS50853">
    <property type="entry name" value="FN3"/>
    <property type="match status" value="2"/>
</dbReference>
<feature type="compositionally biased region" description="Polar residues" evidence="1">
    <location>
        <begin position="834"/>
        <end position="844"/>
    </location>
</feature>
<dbReference type="Gene3D" id="2.60.40.10">
    <property type="entry name" value="Immunoglobulins"/>
    <property type="match status" value="2"/>
</dbReference>
<name>A0AAV6HAP6_9TELE</name>
<dbReference type="GO" id="GO:0010811">
    <property type="term" value="P:positive regulation of cell-substrate adhesion"/>
    <property type="evidence" value="ECO:0007669"/>
    <property type="project" value="TreeGrafter"/>
</dbReference>
<gene>
    <name evidence="4" type="ORF">AALO_G00038050</name>
</gene>
<reference evidence="4" key="1">
    <citation type="submission" date="2020-10" db="EMBL/GenBank/DDBJ databases">
        <title>Chromosome-scale genome assembly of the Allis shad, Alosa alosa.</title>
        <authorList>
            <person name="Margot Z."/>
            <person name="Christophe K."/>
            <person name="Cabau C."/>
            <person name="Louis A."/>
            <person name="Berthelot C."/>
            <person name="Parey E."/>
            <person name="Roest Crollius H."/>
            <person name="Montfort J."/>
            <person name="Robinson-Rechavi M."/>
            <person name="Bucao C."/>
            <person name="Bouchez O."/>
            <person name="Gislard M."/>
            <person name="Lluch J."/>
            <person name="Milhes M."/>
            <person name="Lampietro C."/>
            <person name="Lopez Roques C."/>
            <person name="Donnadieu C."/>
            <person name="Braasch I."/>
            <person name="Desvignes T."/>
            <person name="Postlethwait J."/>
            <person name="Bobe J."/>
            <person name="Guiguen Y."/>
        </authorList>
    </citation>
    <scope>NUCLEOTIDE SEQUENCE</scope>
    <source>
        <strain evidence="4">M-15738</strain>
        <tissue evidence="4">Blood</tissue>
    </source>
</reference>
<dbReference type="SMART" id="SM00060">
    <property type="entry name" value="FN3"/>
    <property type="match status" value="1"/>
</dbReference>
<dbReference type="InterPro" id="IPR036116">
    <property type="entry name" value="FN3_sf"/>
</dbReference>
<dbReference type="InterPro" id="IPR013783">
    <property type="entry name" value="Ig-like_fold"/>
</dbReference>
<feature type="compositionally biased region" description="Polar residues" evidence="1">
    <location>
        <begin position="479"/>
        <end position="512"/>
    </location>
</feature>
<dbReference type="SUPFAM" id="SSF49265">
    <property type="entry name" value="Fibronectin type III"/>
    <property type="match status" value="2"/>
</dbReference>
<feature type="region of interest" description="Disordered" evidence="1">
    <location>
        <begin position="652"/>
        <end position="847"/>
    </location>
</feature>
<feature type="domain" description="Fibronectin type-III" evidence="3">
    <location>
        <begin position="1191"/>
        <end position="1282"/>
    </location>
</feature>
<feature type="region of interest" description="Disordered" evidence="1">
    <location>
        <begin position="1077"/>
        <end position="1098"/>
    </location>
</feature>
<dbReference type="PANTHER" id="PTHR23197">
    <property type="entry name" value="TARSH-RELATED FIBRONECTIN DOMAIN-CONTAINING"/>
    <property type="match status" value="1"/>
</dbReference>
<dbReference type="InterPro" id="IPR049109">
    <property type="entry name" value="TARSH/FNDC1_C"/>
</dbReference>